<evidence type="ECO:0000313" key="2">
    <source>
        <dbReference type="Proteomes" id="UP001160301"/>
    </source>
</evidence>
<accession>A0ABT6P435</accession>
<name>A0ABT6P435_9BACT</name>
<sequence length="164" mass="17741">MASADEIPAWLKLHRLLVSLQDGVGATNAIVCDLSGSLLCYGLSRRPQNGPAALEVPSLRLTEAEFERERSTLSEMFERVLRARAPGNDKPGARFTVALADEEPFTYAQSFGGYVLLLWFSGPFTPFPLAAKIRPALPAIEALTVMLPPPEGPSRGAMAMPMRG</sequence>
<evidence type="ECO:0008006" key="3">
    <source>
        <dbReference type="Google" id="ProtNLM"/>
    </source>
</evidence>
<organism evidence="1 2">
    <name type="scientific">Polyangium sorediatum</name>
    <dbReference type="NCBI Taxonomy" id="889274"/>
    <lineage>
        <taxon>Bacteria</taxon>
        <taxon>Pseudomonadati</taxon>
        <taxon>Myxococcota</taxon>
        <taxon>Polyangia</taxon>
        <taxon>Polyangiales</taxon>
        <taxon>Polyangiaceae</taxon>
        <taxon>Polyangium</taxon>
    </lineage>
</organism>
<proteinExistence type="predicted"/>
<evidence type="ECO:0000313" key="1">
    <source>
        <dbReference type="EMBL" id="MDI1435005.1"/>
    </source>
</evidence>
<dbReference type="EMBL" id="JARZHI010000051">
    <property type="protein sequence ID" value="MDI1435005.1"/>
    <property type="molecule type" value="Genomic_DNA"/>
</dbReference>
<comment type="caution">
    <text evidence="1">The sequence shown here is derived from an EMBL/GenBank/DDBJ whole genome shotgun (WGS) entry which is preliminary data.</text>
</comment>
<keyword evidence="2" id="KW-1185">Reference proteome</keyword>
<reference evidence="1 2" key="1">
    <citation type="submission" date="2023-04" db="EMBL/GenBank/DDBJ databases">
        <title>The genome sequence of Polyangium sorediatum DSM14670.</title>
        <authorList>
            <person name="Zhang X."/>
        </authorList>
    </citation>
    <scope>NUCLEOTIDE SEQUENCE [LARGE SCALE GENOMIC DNA]</scope>
    <source>
        <strain evidence="1 2">DSM 14670</strain>
    </source>
</reference>
<dbReference type="Proteomes" id="UP001160301">
    <property type="component" value="Unassembled WGS sequence"/>
</dbReference>
<dbReference type="RefSeq" id="WP_136970506.1">
    <property type="nucleotide sequence ID" value="NZ_JARZHI010000051.1"/>
</dbReference>
<gene>
    <name evidence="1" type="ORF">QHF89_36215</name>
</gene>
<protein>
    <recommendedName>
        <fullName evidence="3">Roadblock/LAMTOR2 domain-containing protein</fullName>
    </recommendedName>
</protein>